<dbReference type="SUPFAM" id="SSF49723">
    <property type="entry name" value="Lipase/lipooxygenase domain (PLAT/LH2 domain)"/>
    <property type="match status" value="1"/>
</dbReference>
<gene>
    <name evidence="1" type="ORF">ACFOUY_03530</name>
</gene>
<keyword evidence="2" id="KW-1185">Reference proteome</keyword>
<dbReference type="InterPro" id="IPR035992">
    <property type="entry name" value="Ricin_B-like_lectins"/>
</dbReference>
<dbReference type="EMBL" id="JBHSBY010000022">
    <property type="protein sequence ID" value="MFC4195763.1"/>
    <property type="molecule type" value="Genomic_DNA"/>
</dbReference>
<reference evidence="2" key="1">
    <citation type="journal article" date="2019" name="Int. J. Syst. Evol. Microbiol.">
        <title>The Global Catalogue of Microorganisms (GCM) 10K type strain sequencing project: providing services to taxonomists for standard genome sequencing and annotation.</title>
        <authorList>
            <consortium name="The Broad Institute Genomics Platform"/>
            <consortium name="The Broad Institute Genome Sequencing Center for Infectious Disease"/>
            <person name="Wu L."/>
            <person name="Ma J."/>
        </authorList>
    </citation>
    <scope>NUCLEOTIDE SEQUENCE [LARGE SCALE GENOMIC DNA]</scope>
    <source>
        <strain evidence="2">CCM 8689</strain>
    </source>
</reference>
<dbReference type="SUPFAM" id="SSF50370">
    <property type="entry name" value="Ricin B-like lectins"/>
    <property type="match status" value="1"/>
</dbReference>
<dbReference type="Proteomes" id="UP001595792">
    <property type="component" value="Unassembled WGS sequence"/>
</dbReference>
<accession>A0ABV8NJ03</accession>
<proteinExistence type="predicted"/>
<dbReference type="RefSeq" id="WP_378959077.1">
    <property type="nucleotide sequence ID" value="NZ_JBHRXC010000001.1"/>
</dbReference>
<comment type="caution">
    <text evidence="1">The sequence shown here is derived from an EMBL/GenBank/DDBJ whole genome shotgun (WGS) entry which is preliminary data.</text>
</comment>
<dbReference type="CDD" id="cd00161">
    <property type="entry name" value="beta-trefoil_Ricin-like"/>
    <property type="match status" value="1"/>
</dbReference>
<name>A0ABV8NJ03_9SPHI</name>
<dbReference type="InterPro" id="IPR036392">
    <property type="entry name" value="PLAT/LH2_dom_sf"/>
</dbReference>
<protein>
    <submittedName>
        <fullName evidence="1">RICIN domain-containing protein</fullName>
    </submittedName>
</protein>
<dbReference type="Gene3D" id="2.60.60.20">
    <property type="entry name" value="PLAT/LH2 domain"/>
    <property type="match status" value="1"/>
</dbReference>
<sequence length="504" mass="56096">MKKLIFLLLVFPTIVFAQLRAGRYAIRLAEKGKVIQYDPTWLLVLANACENSNCPEQIFDVIGVPGMPKYFTIKNLKTNKYVTFTEMPGTLTGISPKVVLEPLMSGTNKRFQQFYITSDKDGFYAIQPRMVAGPQEVFLGTQFRDINNGGTTVLFDFKNREYNPVEYDKLTNVIWNFIPISIGTISRTPIATPVVADRTVRSAPVVVMPPSANKLEVDIKTGSDNLETRSFQKNPQITVNINNRNAVIVEDINKGQTWPNNSIKRVTIPLPSDVNLQDLQSITILRDAVSGRNNIDGAGADNWNIEKLTVTATIKKDGRLVRTIVFNQNGTGGQPLVRIVYEKRRDNNNPIELTSKTFELSSNTTATPVTVPTTANASITAVFGTGGDDLRGGNDNINLYIRFKSGRLPITLTNFNASRKWNNFSERTLQKTIPNTADIDISDIKEILIRHTGGGGIGSDNWYLDKFKLTITKGSETKVLIDKIEAPIHYFTGDSRSKTMQVIP</sequence>
<organism evidence="1 2">
    <name type="scientific">Pedobacter jamesrossensis</name>
    <dbReference type="NCBI Taxonomy" id="1908238"/>
    <lineage>
        <taxon>Bacteria</taxon>
        <taxon>Pseudomonadati</taxon>
        <taxon>Bacteroidota</taxon>
        <taxon>Sphingobacteriia</taxon>
        <taxon>Sphingobacteriales</taxon>
        <taxon>Sphingobacteriaceae</taxon>
        <taxon>Pedobacter</taxon>
    </lineage>
</organism>
<evidence type="ECO:0000313" key="1">
    <source>
        <dbReference type="EMBL" id="MFC4195763.1"/>
    </source>
</evidence>
<evidence type="ECO:0000313" key="2">
    <source>
        <dbReference type="Proteomes" id="UP001595792"/>
    </source>
</evidence>